<comment type="caution">
    <text evidence="3">The sequence shown here is derived from an EMBL/GenBank/DDBJ whole genome shotgun (WGS) entry which is preliminary data.</text>
</comment>
<dbReference type="Gene3D" id="2.60.40.3490">
    <property type="match status" value="1"/>
</dbReference>
<dbReference type="EMBL" id="DRQG01000015">
    <property type="protein sequence ID" value="HGY54295.1"/>
    <property type="molecule type" value="Genomic_DNA"/>
</dbReference>
<dbReference type="Pfam" id="PF00932">
    <property type="entry name" value="LTD"/>
    <property type="match status" value="1"/>
</dbReference>
<feature type="compositionally biased region" description="Polar residues" evidence="1">
    <location>
        <begin position="261"/>
        <end position="272"/>
    </location>
</feature>
<feature type="domain" description="LTD" evidence="2">
    <location>
        <begin position="1"/>
        <end position="225"/>
    </location>
</feature>
<dbReference type="PROSITE" id="PS51841">
    <property type="entry name" value="LTD"/>
    <property type="match status" value="1"/>
</dbReference>
<dbReference type="Gene3D" id="2.60.40.4070">
    <property type="match status" value="1"/>
</dbReference>
<evidence type="ECO:0000259" key="2">
    <source>
        <dbReference type="PROSITE" id="PS51841"/>
    </source>
</evidence>
<proteinExistence type="predicted"/>
<dbReference type="Proteomes" id="UP000885779">
    <property type="component" value="Unassembled WGS sequence"/>
</dbReference>
<name>A0A7V4TXJ4_CALAY</name>
<sequence length="1019" mass="110042">MKQLFVLFLLPVLLLAQDHLLISEVMIPPDSEADIAFIEIYNPTGQTVALDDYYLSNYNTYYQIVQNQFSQEAIHFLGRFPQTAIKAGQTIVVALYGQSFAGRFGKQADFEIVSTDDAIPDMTSLYLGASPKLEFTRGMVILFKWNGQSDLVQDVDYFPWGLAPFHTYWMDKTGVSIDGPDGDGDVSAYLDDLPTAQQKARQAPTGDLSPQRKGIAEVSEVSSNGNGLSGHNEASEDWQTSFADATPTPGSFSETAGDGSGTATINPDTVETNSSHNFEITLTGSTEYTLTSVQIVVPAAFNWSRSESDVVLQGTGLSGAALSINGDTITISNAAVTNTDIAVCNINSVTVPADEGLYSFRIKTAVTGGTLTPIGIFPAVVVKKKLTIREILENFSQYNGQLVTLEAVVAIGAGITRTDRTDAYIQDESGRGINLSDFGTDFPDLVRGNRIRITGQVSEYRGDPQIQNFTTEVISTGNEVPGVQLMSISQASDLSLKGTMIETAGIIRSIFTFTDGNSNITIDDGTASIVIRVWQTTGIDVTVFSEGDTIGVRAVIDEFSSAAQLLVGYQDDLFPTRLKEFAAGSGSVSVTPDSVGKDEDVTLEFAFTATSEDTVQRIAIDIPSYWGWSENPADINLGGDLVSADVSVTGNQIVISQAYLVKPAQGSIIVGGLHTPAADTASVFRIWSGEAAGPLSEIKISPVLLVGTGTGVPTIPIAEARKLDPGTRVSLRGTVVIGSGILRSGQTSAYMQDGSGRGINIFDRREDADIKRGNYIVISGLLTEYVSGNNDRVLELTGYTVRVLKTNSTLPKPLEFSPFEAQKLDPAEYEGTWIQVEGRIANVTSDDYGSNLYVSDNADQVTVRINRDTGLKTDGFRKGDYIRVRGVVGTYRGDIQILPGYQEDLEVFDPSLKPGYYEVKLNLPPRPFVPEKGEKLPIDYTVKNSNSHITIRIFDLGGRLVTTLFDGAPYDVEINWNGRDALNELVPIGTYICHLEAVDNDTGERQTKTAPIVVGTVLR</sequence>
<protein>
    <recommendedName>
        <fullName evidence="2">LTD domain-containing protein</fullName>
    </recommendedName>
</protein>
<accession>A0A7V4TXJ4</accession>
<evidence type="ECO:0000256" key="1">
    <source>
        <dbReference type="SAM" id="MobiDB-lite"/>
    </source>
</evidence>
<feature type="region of interest" description="Disordered" evidence="1">
    <location>
        <begin position="196"/>
        <end position="272"/>
    </location>
</feature>
<dbReference type="InterPro" id="IPR038480">
    <property type="entry name" value="YuaB-like_sf"/>
</dbReference>
<organism evidence="3">
    <name type="scientific">Caldithrix abyssi</name>
    <dbReference type="NCBI Taxonomy" id="187145"/>
    <lineage>
        <taxon>Bacteria</taxon>
        <taxon>Pseudomonadati</taxon>
        <taxon>Calditrichota</taxon>
        <taxon>Calditrichia</taxon>
        <taxon>Calditrichales</taxon>
        <taxon>Calditrichaceae</taxon>
        <taxon>Caldithrix</taxon>
    </lineage>
</organism>
<reference evidence="3" key="1">
    <citation type="journal article" date="2020" name="mSystems">
        <title>Genome- and Community-Level Interaction Insights into Carbon Utilization and Element Cycling Functions of Hydrothermarchaeota in Hydrothermal Sediment.</title>
        <authorList>
            <person name="Zhou Z."/>
            <person name="Liu Y."/>
            <person name="Xu W."/>
            <person name="Pan J."/>
            <person name="Luo Z.H."/>
            <person name="Li M."/>
        </authorList>
    </citation>
    <scope>NUCLEOTIDE SEQUENCE [LARGE SCALE GENOMIC DNA]</scope>
    <source>
        <strain evidence="3">HyVt-577</strain>
    </source>
</reference>
<feature type="compositionally biased region" description="Polar residues" evidence="1">
    <location>
        <begin position="237"/>
        <end position="254"/>
    </location>
</feature>
<dbReference type="AlphaFoldDB" id="A0A7V4TXJ4"/>
<dbReference type="InterPro" id="IPR001322">
    <property type="entry name" value="Lamin_tail_dom"/>
</dbReference>
<evidence type="ECO:0000313" key="3">
    <source>
        <dbReference type="EMBL" id="HGY54295.1"/>
    </source>
</evidence>
<gene>
    <name evidence="3" type="ORF">ENK44_01210</name>
</gene>